<evidence type="ECO:0000313" key="4">
    <source>
        <dbReference type="Proteomes" id="UP001341281"/>
    </source>
</evidence>
<dbReference type="SUPFAM" id="SSF53098">
    <property type="entry name" value="Ribonuclease H-like"/>
    <property type="match status" value="1"/>
</dbReference>
<dbReference type="InterPro" id="IPR056924">
    <property type="entry name" value="SH3_Tf2-1"/>
</dbReference>
<reference evidence="3 4" key="1">
    <citation type="submission" date="2024-02" db="EMBL/GenBank/DDBJ databases">
        <title>High-quality chromosome-scale genome assembly of Pensacola bahiagrass (Paspalum notatum Flugge var. saurae).</title>
        <authorList>
            <person name="Vega J.M."/>
            <person name="Podio M."/>
            <person name="Orjuela J."/>
            <person name="Siena L.A."/>
            <person name="Pessino S.C."/>
            <person name="Combes M.C."/>
            <person name="Mariac C."/>
            <person name="Albertini E."/>
            <person name="Pupilli F."/>
            <person name="Ortiz J.P.A."/>
            <person name="Leblanc O."/>
        </authorList>
    </citation>
    <scope>NUCLEOTIDE SEQUENCE [LARGE SCALE GENOMIC DNA]</scope>
    <source>
        <strain evidence="3">R1</strain>
        <tissue evidence="3">Leaf</tissue>
    </source>
</reference>
<feature type="region of interest" description="Disordered" evidence="1">
    <location>
        <begin position="225"/>
        <end position="263"/>
    </location>
</feature>
<organism evidence="3 4">
    <name type="scientific">Paspalum notatum var. saurae</name>
    <dbReference type="NCBI Taxonomy" id="547442"/>
    <lineage>
        <taxon>Eukaryota</taxon>
        <taxon>Viridiplantae</taxon>
        <taxon>Streptophyta</taxon>
        <taxon>Embryophyta</taxon>
        <taxon>Tracheophyta</taxon>
        <taxon>Spermatophyta</taxon>
        <taxon>Magnoliopsida</taxon>
        <taxon>Liliopsida</taxon>
        <taxon>Poales</taxon>
        <taxon>Poaceae</taxon>
        <taxon>PACMAD clade</taxon>
        <taxon>Panicoideae</taxon>
        <taxon>Andropogonodae</taxon>
        <taxon>Paspaleae</taxon>
        <taxon>Paspalinae</taxon>
        <taxon>Paspalum</taxon>
    </lineage>
</organism>
<feature type="compositionally biased region" description="Low complexity" evidence="1">
    <location>
        <begin position="247"/>
        <end position="260"/>
    </location>
</feature>
<name>A0AAQ3TL71_PASNO</name>
<evidence type="ECO:0000256" key="1">
    <source>
        <dbReference type="SAM" id="MobiDB-lite"/>
    </source>
</evidence>
<dbReference type="AlphaFoldDB" id="A0AAQ3TL71"/>
<dbReference type="EMBL" id="CP144749">
    <property type="protein sequence ID" value="WVZ75833.1"/>
    <property type="molecule type" value="Genomic_DNA"/>
</dbReference>
<gene>
    <name evidence="3" type="ORF">U9M48_023859</name>
</gene>
<dbReference type="InterPro" id="IPR036397">
    <property type="entry name" value="RNaseH_sf"/>
</dbReference>
<evidence type="ECO:0000259" key="2">
    <source>
        <dbReference type="Pfam" id="PF24626"/>
    </source>
</evidence>
<dbReference type="PANTHER" id="PTHR35046">
    <property type="entry name" value="ZINC KNUCKLE (CCHC-TYPE) FAMILY PROTEIN"/>
    <property type="match status" value="1"/>
</dbReference>
<keyword evidence="4" id="KW-1185">Reference proteome</keyword>
<accession>A0AAQ3TL71</accession>
<evidence type="ECO:0000313" key="3">
    <source>
        <dbReference type="EMBL" id="WVZ75833.1"/>
    </source>
</evidence>
<sequence length="285" mass="32046">MPLPTPTFPWLDISMDFVLGLPRTKKGRDSIFVVVDRFSKMAHFIPCHKTDDASIVAELFFREIIRLHDCLPHVEFAYNHATHSSTKTCPFQIVYGYIPRAPIDLFALDAADAPHIDAAAHVDHMITLHEQTQQNIAAANAKYRVAGSKGRKHVTFEPGDMVWLHLRKDRFPTLRRSKLMPRAAGPFKVLTKINDNAYILDLLAEFGVSTSFNVADLKPYVGEDEELPSRTTSVSKGEDDEDINYNTSTSTPRARASSPTLGPITRARARELNYIMLLKNEGPEE</sequence>
<dbReference type="Gene3D" id="3.30.420.10">
    <property type="entry name" value="Ribonuclease H-like superfamily/Ribonuclease H"/>
    <property type="match status" value="2"/>
</dbReference>
<proteinExistence type="predicted"/>
<protein>
    <recommendedName>
        <fullName evidence="2">Tf2-1-like SH3-like domain-containing protein</fullName>
    </recommendedName>
</protein>
<feature type="domain" description="Tf2-1-like SH3-like" evidence="2">
    <location>
        <begin position="159"/>
        <end position="221"/>
    </location>
</feature>
<dbReference type="GO" id="GO:0003676">
    <property type="term" value="F:nucleic acid binding"/>
    <property type="evidence" value="ECO:0007669"/>
    <property type="project" value="InterPro"/>
</dbReference>
<dbReference type="InterPro" id="IPR012337">
    <property type="entry name" value="RNaseH-like_sf"/>
</dbReference>
<dbReference type="Pfam" id="PF24626">
    <property type="entry name" value="SH3_Tf2-1"/>
    <property type="match status" value="1"/>
</dbReference>
<dbReference type="Proteomes" id="UP001341281">
    <property type="component" value="Chromosome 05"/>
</dbReference>
<dbReference type="PANTHER" id="PTHR35046:SF9">
    <property type="entry name" value="RNA-DIRECTED DNA POLYMERASE"/>
    <property type="match status" value="1"/>
</dbReference>